<dbReference type="PANTHER" id="PTHR47966:SF51">
    <property type="entry name" value="BETA-SITE APP-CLEAVING ENZYME, ISOFORM A-RELATED"/>
    <property type="match status" value="1"/>
</dbReference>
<keyword evidence="5" id="KW-1015">Disulfide bond</keyword>
<dbReference type="PANTHER" id="PTHR47966">
    <property type="entry name" value="BETA-SITE APP-CLEAVING ENZYME, ISOFORM A-RELATED"/>
    <property type="match status" value="1"/>
</dbReference>
<dbReference type="EMBL" id="CAJZBQ010000057">
    <property type="protein sequence ID" value="CAG9333911.1"/>
    <property type="molecule type" value="Genomic_DNA"/>
</dbReference>
<dbReference type="Proteomes" id="UP001162131">
    <property type="component" value="Unassembled WGS sequence"/>
</dbReference>
<comment type="similarity">
    <text evidence="1">Belongs to the peptidase A1 family.</text>
</comment>
<dbReference type="GO" id="GO:0006508">
    <property type="term" value="P:proteolysis"/>
    <property type="evidence" value="ECO:0007669"/>
    <property type="project" value="UniProtKB-KW"/>
</dbReference>
<dbReference type="PROSITE" id="PS51767">
    <property type="entry name" value="PEPTIDASE_A1"/>
    <property type="match status" value="1"/>
</dbReference>
<keyword evidence="10" id="KW-1185">Reference proteome</keyword>
<sequence>MTFISIAVLLIAASSAYIKIPLKNLAENPKQLIVENYSTNPSTVEWTPTSYLKNYINMQYFAQIYIGSPPQLFNVQISTASPWLWIPSTKCQFSCHKCSNYFDFLLSSSYKLLSQNYKIYYGAGFIRGDLSSESFSIGDNKGLFIKNQTFILVNQDGGFNDAIYDGILGLEYNSQWLKYPTFLDNLKRQGQISRKIFSVFLSDNGFSGIQSDGSAIIFGGFDLESYSENQDIQYVDLLQNNGRWQTSLSELKVDGDQITSRNSEATFGIGIGLMYAPQAEFNSIYKELSDEGDCWIENSFVLCDCGESYKLDDYPEISFVLGLDHKFTLEPQNYFYKYGSKCYLLFGVNPIEYGWIIGDVFMRKYYTIFDADFGRIGLALAKTRKFVKAVDYVAYDKNEANLSEETFLKKSEIAYQNSNSDGISIKNADVFIYQACFLVVFGISISFICCICNRRSDEEASYYEKIYA</sequence>
<keyword evidence="6" id="KW-0472">Membrane</keyword>
<dbReference type="SUPFAM" id="SSF50630">
    <property type="entry name" value="Acid proteases"/>
    <property type="match status" value="1"/>
</dbReference>
<comment type="caution">
    <text evidence="9">The sequence shown here is derived from an EMBL/GenBank/DDBJ whole genome shotgun (WGS) entry which is preliminary data.</text>
</comment>
<dbReference type="PRINTS" id="PR00792">
    <property type="entry name" value="PEPSIN"/>
</dbReference>
<keyword evidence="7" id="KW-0732">Signal</keyword>
<keyword evidence="6" id="KW-0812">Transmembrane</keyword>
<evidence type="ECO:0000313" key="9">
    <source>
        <dbReference type="EMBL" id="CAG9333911.1"/>
    </source>
</evidence>
<dbReference type="InterPro" id="IPR033121">
    <property type="entry name" value="PEPTIDASE_A1"/>
</dbReference>
<evidence type="ECO:0000256" key="3">
    <source>
        <dbReference type="ARBA" id="ARBA00022750"/>
    </source>
</evidence>
<dbReference type="InterPro" id="IPR001461">
    <property type="entry name" value="Aspartic_peptidase_A1"/>
</dbReference>
<feature type="chain" id="PRO_5043953246" description="Peptidase A1 domain-containing protein" evidence="7">
    <location>
        <begin position="17"/>
        <end position="468"/>
    </location>
</feature>
<evidence type="ECO:0000256" key="5">
    <source>
        <dbReference type="PIRSR" id="PIRSR601461-2"/>
    </source>
</evidence>
<dbReference type="Gene3D" id="2.40.70.10">
    <property type="entry name" value="Acid Proteases"/>
    <property type="match status" value="2"/>
</dbReference>
<keyword evidence="6" id="KW-1133">Transmembrane helix</keyword>
<dbReference type="CDD" id="cd05471">
    <property type="entry name" value="pepsin_like"/>
    <property type="match status" value="1"/>
</dbReference>
<feature type="disulfide bond" evidence="5">
    <location>
        <begin position="91"/>
        <end position="98"/>
    </location>
</feature>
<name>A0AAU9K9U5_9CILI</name>
<feature type="transmembrane region" description="Helical" evidence="6">
    <location>
        <begin position="431"/>
        <end position="452"/>
    </location>
</feature>
<evidence type="ECO:0000259" key="8">
    <source>
        <dbReference type="PROSITE" id="PS51767"/>
    </source>
</evidence>
<keyword evidence="2" id="KW-0645">Protease</keyword>
<feature type="signal peptide" evidence="7">
    <location>
        <begin position="1"/>
        <end position="16"/>
    </location>
</feature>
<feature type="domain" description="Peptidase A1" evidence="8">
    <location>
        <begin position="60"/>
        <end position="379"/>
    </location>
</feature>
<evidence type="ECO:0000256" key="4">
    <source>
        <dbReference type="ARBA" id="ARBA00022801"/>
    </source>
</evidence>
<proteinExistence type="inferred from homology"/>
<dbReference type="AlphaFoldDB" id="A0AAU9K9U5"/>
<evidence type="ECO:0000256" key="7">
    <source>
        <dbReference type="SAM" id="SignalP"/>
    </source>
</evidence>
<accession>A0AAU9K9U5</accession>
<feature type="disulfide bond" evidence="5">
    <location>
        <begin position="305"/>
        <end position="342"/>
    </location>
</feature>
<organism evidence="9 10">
    <name type="scientific">Blepharisma stoltei</name>
    <dbReference type="NCBI Taxonomy" id="1481888"/>
    <lineage>
        <taxon>Eukaryota</taxon>
        <taxon>Sar</taxon>
        <taxon>Alveolata</taxon>
        <taxon>Ciliophora</taxon>
        <taxon>Postciliodesmatophora</taxon>
        <taxon>Heterotrichea</taxon>
        <taxon>Heterotrichida</taxon>
        <taxon>Blepharismidae</taxon>
        <taxon>Blepharisma</taxon>
    </lineage>
</organism>
<dbReference type="InterPro" id="IPR034164">
    <property type="entry name" value="Pepsin-like_dom"/>
</dbReference>
<keyword evidence="3" id="KW-0064">Aspartyl protease</keyword>
<reference evidence="9" key="1">
    <citation type="submission" date="2021-09" db="EMBL/GenBank/DDBJ databases">
        <authorList>
            <consortium name="AG Swart"/>
            <person name="Singh M."/>
            <person name="Singh A."/>
            <person name="Seah K."/>
            <person name="Emmerich C."/>
        </authorList>
    </citation>
    <scope>NUCLEOTIDE SEQUENCE</scope>
    <source>
        <strain evidence="9">ATCC30299</strain>
    </source>
</reference>
<evidence type="ECO:0000256" key="1">
    <source>
        <dbReference type="ARBA" id="ARBA00007447"/>
    </source>
</evidence>
<dbReference type="InterPro" id="IPR021109">
    <property type="entry name" value="Peptidase_aspartic_dom_sf"/>
</dbReference>
<gene>
    <name evidence="9" type="ORF">BSTOLATCC_MIC59720</name>
</gene>
<dbReference type="Pfam" id="PF00026">
    <property type="entry name" value="Asp"/>
    <property type="match status" value="1"/>
</dbReference>
<keyword evidence="4" id="KW-0378">Hydrolase</keyword>
<protein>
    <recommendedName>
        <fullName evidence="8">Peptidase A1 domain-containing protein</fullName>
    </recommendedName>
</protein>
<evidence type="ECO:0000313" key="10">
    <source>
        <dbReference type="Proteomes" id="UP001162131"/>
    </source>
</evidence>
<dbReference type="GO" id="GO:0004190">
    <property type="term" value="F:aspartic-type endopeptidase activity"/>
    <property type="evidence" value="ECO:0007669"/>
    <property type="project" value="UniProtKB-KW"/>
</dbReference>
<evidence type="ECO:0000256" key="2">
    <source>
        <dbReference type="ARBA" id="ARBA00022670"/>
    </source>
</evidence>
<evidence type="ECO:0000256" key="6">
    <source>
        <dbReference type="SAM" id="Phobius"/>
    </source>
</evidence>